<evidence type="ECO:0000313" key="20">
    <source>
        <dbReference type="Proteomes" id="UP000036947"/>
    </source>
</evidence>
<dbReference type="Gene3D" id="1.20.1260.140">
    <property type="entry name" value="Alternative oxidase"/>
    <property type="match status" value="1"/>
</dbReference>
<gene>
    <name evidence="19" type="ORF">TOPH_04940</name>
</gene>
<evidence type="ECO:0000256" key="4">
    <source>
        <dbReference type="ARBA" id="ARBA00022660"/>
    </source>
</evidence>
<dbReference type="Proteomes" id="UP000036947">
    <property type="component" value="Unassembled WGS sequence"/>
</dbReference>
<dbReference type="InterPro" id="IPR002680">
    <property type="entry name" value="AOX"/>
</dbReference>
<comment type="caution">
    <text evidence="19">The sequence shown here is derived from an EMBL/GenBank/DDBJ whole genome shotgun (WGS) entry which is preliminary data.</text>
</comment>
<comment type="similarity">
    <text evidence="2 16">Belongs to the alternative oxidase family.</text>
</comment>
<keyword evidence="6 16" id="KW-0479">Metal-binding</keyword>
<keyword evidence="9 16" id="KW-0249">Electron transport</keyword>
<feature type="transmembrane region" description="Helical" evidence="18">
    <location>
        <begin position="264"/>
        <end position="285"/>
    </location>
</feature>
<evidence type="ECO:0000256" key="1">
    <source>
        <dbReference type="ARBA" id="ARBA00004292"/>
    </source>
</evidence>
<keyword evidence="12 16" id="KW-0408">Iron</keyword>
<comment type="function">
    <text evidence="15">Catalyzes cyanide-resistant oxygen consumption. May increase respiration when the cytochrome respiratory pathway is restricted, or in response to low temperatures.</text>
</comment>
<dbReference type="GO" id="GO:0009916">
    <property type="term" value="F:alternative oxidase activity"/>
    <property type="evidence" value="ECO:0007669"/>
    <property type="project" value="UniProtKB-UniRule"/>
</dbReference>
<evidence type="ECO:0000256" key="12">
    <source>
        <dbReference type="ARBA" id="ARBA00023004"/>
    </source>
</evidence>
<keyword evidence="20" id="KW-1185">Reference proteome</keyword>
<keyword evidence="4 16" id="KW-0679">Respiratory chain</keyword>
<evidence type="ECO:0000256" key="15">
    <source>
        <dbReference type="ARBA" id="ARBA00025285"/>
    </source>
</evidence>
<dbReference type="STRING" id="1163406.A0A0L0N8C4"/>
<dbReference type="EMBL" id="LFRF01000013">
    <property type="protein sequence ID" value="KND90393.1"/>
    <property type="molecule type" value="Genomic_DNA"/>
</dbReference>
<dbReference type="PANTHER" id="PTHR31803">
    <property type="entry name" value="ALTERNATIVE OXIDASE"/>
    <property type="match status" value="1"/>
</dbReference>
<keyword evidence="14 16" id="KW-0472">Membrane</keyword>
<keyword evidence="3" id="KW-0813">Transport</keyword>
<dbReference type="Pfam" id="PF01786">
    <property type="entry name" value="AOX"/>
    <property type="match status" value="1"/>
</dbReference>
<evidence type="ECO:0000256" key="14">
    <source>
        <dbReference type="ARBA" id="ARBA00023136"/>
    </source>
</evidence>
<dbReference type="EC" id="1.-.-.-" evidence="16"/>
<evidence type="ECO:0000256" key="6">
    <source>
        <dbReference type="ARBA" id="ARBA00022723"/>
    </source>
</evidence>
<feature type="transmembrane region" description="Helical" evidence="18">
    <location>
        <begin position="326"/>
        <end position="349"/>
    </location>
</feature>
<dbReference type="GO" id="GO:0005743">
    <property type="term" value="C:mitochondrial inner membrane"/>
    <property type="evidence" value="ECO:0007669"/>
    <property type="project" value="UniProtKB-SubCell"/>
</dbReference>
<feature type="region of interest" description="Disordered" evidence="17">
    <location>
        <begin position="427"/>
        <end position="466"/>
    </location>
</feature>
<dbReference type="AlphaFoldDB" id="A0A0L0N8C4"/>
<keyword evidence="11 16" id="KW-0560">Oxidoreductase</keyword>
<evidence type="ECO:0000313" key="19">
    <source>
        <dbReference type="EMBL" id="KND90393.1"/>
    </source>
</evidence>
<keyword evidence="13" id="KW-0496">Mitochondrion</keyword>
<dbReference type="FunFam" id="1.20.1260.140:FF:000002">
    <property type="entry name" value="Alternative oxidase"/>
    <property type="match status" value="1"/>
</dbReference>
<keyword evidence="10 18" id="KW-1133">Transmembrane helix</keyword>
<evidence type="ECO:0000256" key="2">
    <source>
        <dbReference type="ARBA" id="ARBA00008388"/>
    </source>
</evidence>
<name>A0A0L0N8C4_TOLOC</name>
<sequence length="466" mass="52542">MTSPASLADSASFVLPWPETRSVFVCIVIRLAILAWNASGGPCLGRGSPASYTSLTSWYIRWLKPWSVSLTSTSMQARPSATTSKRLFHLEQTHTHISSIDLIREQTASPMISTTAQTRTQASRHAAKLARAAALGSHSQHALGLRLGCCAAASHQHQIVSSSRHFSSTPATRLRDFFPAKDTPHIQKTAPAWPHHGYSMEEMTSVVPAHRQPRTFSDWAAWKIVRFARFCMDKATGMDRAQQVDRKHPTTAIVADEPLTEAQWLIRFVFLESIAGVPGMVGGMLRHLNSLRRMKRDNGWIETLLEESYNERMHLLTFMKMCKPGWFMKLMIIGAQGVFFNSLFIAYLLHPKVVHRFVGYLEEEAVHTYTRAIHEIDEGHLSKWTDPEFRITDIAIGYWNMPEGNRTMKDLILYIRADEAGHRGVNHTLGNLNQKEDPNPFVSTFKGRDVPKPSLKPAGYERSEVI</sequence>
<evidence type="ECO:0000256" key="9">
    <source>
        <dbReference type="ARBA" id="ARBA00022982"/>
    </source>
</evidence>
<comment type="subcellular location">
    <subcellularLocation>
        <location evidence="1">Mitochondrion inner membrane</location>
        <topology evidence="1">Multi-pass membrane protein</topology>
        <orientation evidence="1">Matrix side</orientation>
    </subcellularLocation>
</comment>
<evidence type="ECO:0000256" key="11">
    <source>
        <dbReference type="ARBA" id="ARBA00023002"/>
    </source>
</evidence>
<evidence type="ECO:0000256" key="16">
    <source>
        <dbReference type="RuleBase" id="RU003779"/>
    </source>
</evidence>
<evidence type="ECO:0000256" key="18">
    <source>
        <dbReference type="SAM" id="Phobius"/>
    </source>
</evidence>
<comment type="cofactor">
    <cofactor evidence="16">
        <name>Fe cation</name>
        <dbReference type="ChEBI" id="CHEBI:24875"/>
    </cofactor>
    <text evidence="16">Binds 2 iron ions per subunit.</text>
</comment>
<proteinExistence type="inferred from homology"/>
<evidence type="ECO:0000256" key="13">
    <source>
        <dbReference type="ARBA" id="ARBA00023128"/>
    </source>
</evidence>
<dbReference type="PANTHER" id="PTHR31803:SF3">
    <property type="entry name" value="ALTERNATIVE OXIDASE"/>
    <property type="match status" value="1"/>
</dbReference>
<organism evidence="19 20">
    <name type="scientific">Tolypocladium ophioglossoides (strain CBS 100239)</name>
    <name type="common">Snaketongue truffleclub</name>
    <name type="synonym">Elaphocordyceps ophioglossoides</name>
    <dbReference type="NCBI Taxonomy" id="1163406"/>
    <lineage>
        <taxon>Eukaryota</taxon>
        <taxon>Fungi</taxon>
        <taxon>Dikarya</taxon>
        <taxon>Ascomycota</taxon>
        <taxon>Pezizomycotina</taxon>
        <taxon>Sordariomycetes</taxon>
        <taxon>Hypocreomycetidae</taxon>
        <taxon>Hypocreales</taxon>
        <taxon>Ophiocordycipitaceae</taxon>
        <taxon>Tolypocladium</taxon>
    </lineage>
</organism>
<keyword evidence="8" id="KW-0809">Transit peptide</keyword>
<dbReference type="InterPro" id="IPR038659">
    <property type="entry name" value="AOX_sf"/>
</dbReference>
<keyword evidence="5 16" id="KW-0812">Transmembrane</keyword>
<evidence type="ECO:0000256" key="17">
    <source>
        <dbReference type="SAM" id="MobiDB-lite"/>
    </source>
</evidence>
<dbReference type="OrthoDB" id="16906at2759"/>
<dbReference type="GO" id="GO:0098803">
    <property type="term" value="C:respiratory chain complex"/>
    <property type="evidence" value="ECO:0007669"/>
    <property type="project" value="UniProtKB-UniRule"/>
</dbReference>
<evidence type="ECO:0000256" key="3">
    <source>
        <dbReference type="ARBA" id="ARBA00022448"/>
    </source>
</evidence>
<dbReference type="CDD" id="cd01053">
    <property type="entry name" value="AOX"/>
    <property type="match status" value="1"/>
</dbReference>
<evidence type="ECO:0000256" key="5">
    <source>
        <dbReference type="ARBA" id="ARBA00022692"/>
    </source>
</evidence>
<reference evidence="19 20" key="1">
    <citation type="journal article" date="2015" name="BMC Genomics">
        <title>The genome of the truffle-parasite Tolypocladium ophioglossoides and the evolution of antifungal peptaibiotics.</title>
        <authorList>
            <person name="Quandt C.A."/>
            <person name="Bushley K.E."/>
            <person name="Spatafora J.W."/>
        </authorList>
    </citation>
    <scope>NUCLEOTIDE SEQUENCE [LARGE SCALE GENOMIC DNA]</scope>
    <source>
        <strain evidence="19 20">CBS 100239</strain>
    </source>
</reference>
<dbReference type="GO" id="GO:0046872">
    <property type="term" value="F:metal ion binding"/>
    <property type="evidence" value="ECO:0007669"/>
    <property type="project" value="UniProtKB-UniRule"/>
</dbReference>
<evidence type="ECO:0000256" key="7">
    <source>
        <dbReference type="ARBA" id="ARBA00022792"/>
    </source>
</evidence>
<evidence type="ECO:0000256" key="8">
    <source>
        <dbReference type="ARBA" id="ARBA00022946"/>
    </source>
</evidence>
<accession>A0A0L0N8C4</accession>
<keyword evidence="7" id="KW-0999">Mitochondrion inner membrane</keyword>
<protein>
    <recommendedName>
        <fullName evidence="16">Alternative oxidase</fullName>
        <ecNumber evidence="16">1.-.-.-</ecNumber>
    </recommendedName>
</protein>
<dbReference type="GO" id="GO:0010230">
    <property type="term" value="P:alternative respiration"/>
    <property type="evidence" value="ECO:0007669"/>
    <property type="project" value="TreeGrafter"/>
</dbReference>
<evidence type="ECO:0000256" key="10">
    <source>
        <dbReference type="ARBA" id="ARBA00022989"/>
    </source>
</evidence>